<dbReference type="OrthoDB" id="212141at2157"/>
<sequence>MTRAIHRRTAVVFLALLGATALLAGVVVGVGTALTADATLVVEHADGGDRVLEVPVDEGTEVTISYMHSVEKTPVEDIYVVEDGALRMDRMVFVSHGAGLPSDADIEETDDGFVVYPDGTYERLNVVPGEIAGHELIVGDERYDLVERTDGPVVLSVADRSLADAVPVPVPWSGSSANVPGEATVATDTGSDGGVLETAGARATISLAEPLSILAPTLDPASQSNPDPLHYIVP</sequence>
<name>A0A1I1GX85_NATHA</name>
<evidence type="ECO:0008006" key="3">
    <source>
        <dbReference type="Google" id="ProtNLM"/>
    </source>
</evidence>
<dbReference type="InterPro" id="IPR015001">
    <property type="entry name" value="DUF1850"/>
</dbReference>
<organism evidence="1 2">
    <name type="scientific">Natronobacterium haloterrestre</name>
    <name type="common">Halobiforma haloterrestris</name>
    <dbReference type="NCBI Taxonomy" id="148448"/>
    <lineage>
        <taxon>Archaea</taxon>
        <taxon>Methanobacteriati</taxon>
        <taxon>Methanobacteriota</taxon>
        <taxon>Stenosarchaea group</taxon>
        <taxon>Halobacteria</taxon>
        <taxon>Halobacteriales</taxon>
        <taxon>Natrialbaceae</taxon>
        <taxon>Natronobacterium</taxon>
    </lineage>
</organism>
<proteinExistence type="predicted"/>
<dbReference type="Pfam" id="PF08905">
    <property type="entry name" value="DUF1850"/>
    <property type="match status" value="1"/>
</dbReference>
<gene>
    <name evidence="1" type="ORF">SAMN05444422_10570</name>
</gene>
<dbReference type="AlphaFoldDB" id="A0A1I1GX85"/>
<evidence type="ECO:0000313" key="1">
    <source>
        <dbReference type="EMBL" id="SFC16125.1"/>
    </source>
</evidence>
<dbReference type="EMBL" id="FOKW01000005">
    <property type="protein sequence ID" value="SFC16125.1"/>
    <property type="molecule type" value="Genomic_DNA"/>
</dbReference>
<protein>
    <recommendedName>
        <fullName evidence="3">DUF1850 domain-containing protein</fullName>
    </recommendedName>
</protein>
<accession>A0A1I1GX85</accession>
<keyword evidence="2" id="KW-1185">Reference proteome</keyword>
<evidence type="ECO:0000313" key="2">
    <source>
        <dbReference type="Proteomes" id="UP000199161"/>
    </source>
</evidence>
<dbReference type="Proteomes" id="UP000199161">
    <property type="component" value="Unassembled WGS sequence"/>
</dbReference>
<dbReference type="RefSeq" id="WP_089788009.1">
    <property type="nucleotide sequence ID" value="NZ_FOKW01000005.1"/>
</dbReference>
<reference evidence="2" key="1">
    <citation type="submission" date="2016-10" db="EMBL/GenBank/DDBJ databases">
        <authorList>
            <person name="Varghese N."/>
            <person name="Submissions S."/>
        </authorList>
    </citation>
    <scope>NUCLEOTIDE SEQUENCE [LARGE SCALE GENOMIC DNA]</scope>
    <source>
        <strain evidence="2">DSM 13078</strain>
    </source>
</reference>